<dbReference type="InterPro" id="IPR050373">
    <property type="entry name" value="Fibrinogen_C-term_domain"/>
</dbReference>
<dbReference type="CDD" id="cd00087">
    <property type="entry name" value="FReD"/>
    <property type="match status" value="1"/>
</dbReference>
<evidence type="ECO:0000313" key="5">
    <source>
        <dbReference type="Proteomes" id="UP000762676"/>
    </source>
</evidence>
<feature type="chain" id="PRO_5043910017" evidence="2">
    <location>
        <begin position="21"/>
        <end position="652"/>
    </location>
</feature>
<feature type="domain" description="Fibrinogen C-terminal" evidence="3">
    <location>
        <begin position="435"/>
        <end position="651"/>
    </location>
</feature>
<dbReference type="InterPro" id="IPR020837">
    <property type="entry name" value="Fibrinogen_CS"/>
</dbReference>
<dbReference type="EMBL" id="BMAT01008621">
    <property type="protein sequence ID" value="GFR89212.1"/>
    <property type="molecule type" value="Genomic_DNA"/>
</dbReference>
<dbReference type="InterPro" id="IPR014716">
    <property type="entry name" value="Fibrinogen_a/b/g_C_1"/>
</dbReference>
<organism evidence="4 5">
    <name type="scientific">Elysia marginata</name>
    <dbReference type="NCBI Taxonomy" id="1093978"/>
    <lineage>
        <taxon>Eukaryota</taxon>
        <taxon>Metazoa</taxon>
        <taxon>Spiralia</taxon>
        <taxon>Lophotrochozoa</taxon>
        <taxon>Mollusca</taxon>
        <taxon>Gastropoda</taxon>
        <taxon>Heterobranchia</taxon>
        <taxon>Euthyneura</taxon>
        <taxon>Panpulmonata</taxon>
        <taxon>Sacoglossa</taxon>
        <taxon>Placobranchoidea</taxon>
        <taxon>Plakobranchidae</taxon>
        <taxon>Elysia</taxon>
    </lineage>
</organism>
<dbReference type="AlphaFoldDB" id="A0AAV4GU34"/>
<evidence type="ECO:0000256" key="2">
    <source>
        <dbReference type="SAM" id="SignalP"/>
    </source>
</evidence>
<dbReference type="PROSITE" id="PS00514">
    <property type="entry name" value="FIBRINOGEN_C_1"/>
    <property type="match status" value="1"/>
</dbReference>
<dbReference type="PROSITE" id="PS51406">
    <property type="entry name" value="FIBRINOGEN_C_2"/>
    <property type="match status" value="1"/>
</dbReference>
<protein>
    <submittedName>
        <fullName evidence="4">Fibrinogen-related protein 2</fullName>
    </submittedName>
</protein>
<dbReference type="InterPro" id="IPR036056">
    <property type="entry name" value="Fibrinogen-like_C"/>
</dbReference>
<dbReference type="SMART" id="SM00186">
    <property type="entry name" value="FBG"/>
    <property type="match status" value="1"/>
</dbReference>
<dbReference type="InterPro" id="IPR002181">
    <property type="entry name" value="Fibrinogen_a/b/g_C_dom"/>
</dbReference>
<reference evidence="4 5" key="1">
    <citation type="journal article" date="2021" name="Elife">
        <title>Chloroplast acquisition without the gene transfer in kleptoplastic sea slugs, Plakobranchus ocellatus.</title>
        <authorList>
            <person name="Maeda T."/>
            <person name="Takahashi S."/>
            <person name="Yoshida T."/>
            <person name="Shimamura S."/>
            <person name="Takaki Y."/>
            <person name="Nagai Y."/>
            <person name="Toyoda A."/>
            <person name="Suzuki Y."/>
            <person name="Arimoto A."/>
            <person name="Ishii H."/>
            <person name="Satoh N."/>
            <person name="Nishiyama T."/>
            <person name="Hasebe M."/>
            <person name="Maruyama T."/>
            <person name="Minagawa J."/>
            <person name="Obokata J."/>
            <person name="Shigenobu S."/>
        </authorList>
    </citation>
    <scope>NUCLEOTIDE SEQUENCE [LARGE SCALE GENOMIC DNA]</scope>
</reference>
<sequence length="652" mass="73014">MTSTGLSALCLTFLLGPVVCSSGLEFTLAPTDRNVAVTSDSCGVLLCKTSSVSDDKERNITSLSLYKVVSQGTTGSYSSKPGNLSSLAFVSTSQPSFEQFSNGVKVSGSLKSGKASLRVELSKQTDCLAEYTCELHKVDSEGKELITSYRLLQAQDQSNRNELNKDRTASLNARIFSLVLGLDTKLTTNEMYLKDKLSFLEDQTLDLQKQITNKIHKKLALMESSTERLEVKVDTKLNLIESRVSSVESSLETKVARIQNQLTDKIYSLKYRLQNKASTNFKDIEDKLCDLETKLASVDSEYIQQNVLSTVKDQVDEQFTKVKKNTKKADHTLRAAANVLTGLKRDNTKFQANLTKTYRNLVYDVSSGMDEVFLQSENLTTTVENSLRYIRHSLLLSLGRVESTANSSVTKTFTSLQTLEAKLNSAIDDEIESALVDLFMPETCKKNTPVQPKTPSTPYPVIYKSDIVGLNTPFLCDTLTDNGGWIVIQRRSTGDVDFYRDWVTYKKGFGALHTDFWLGLENIHTITNSGQYELRVDLEYQGQSKYAVYGRFSLAGENENYKLTVESYSGTAGDSLSLHNDMEFSTRDRDNDKSDTGSCARRYKGAWWYKFCYNSNLNGLWQVVGVTGPRWKLFTGTNPASFTEMKIRRLED</sequence>
<dbReference type="Gene3D" id="3.90.215.10">
    <property type="entry name" value="Gamma Fibrinogen, chain A, domain 1"/>
    <property type="match status" value="1"/>
</dbReference>
<dbReference type="SUPFAM" id="SSF56496">
    <property type="entry name" value="Fibrinogen C-terminal domain-like"/>
    <property type="match status" value="1"/>
</dbReference>
<dbReference type="GO" id="GO:0005615">
    <property type="term" value="C:extracellular space"/>
    <property type="evidence" value="ECO:0007669"/>
    <property type="project" value="TreeGrafter"/>
</dbReference>
<evidence type="ECO:0000259" key="3">
    <source>
        <dbReference type="PROSITE" id="PS51406"/>
    </source>
</evidence>
<evidence type="ECO:0000313" key="4">
    <source>
        <dbReference type="EMBL" id="GFR89212.1"/>
    </source>
</evidence>
<comment type="caution">
    <text evidence="4">The sequence shown here is derived from an EMBL/GenBank/DDBJ whole genome shotgun (WGS) entry which is preliminary data.</text>
</comment>
<name>A0AAV4GU34_9GAST</name>
<dbReference type="Proteomes" id="UP000762676">
    <property type="component" value="Unassembled WGS sequence"/>
</dbReference>
<proteinExistence type="predicted"/>
<accession>A0AAV4GU34</accession>
<dbReference type="PANTHER" id="PTHR19143">
    <property type="entry name" value="FIBRINOGEN/TENASCIN/ANGIOPOEITIN"/>
    <property type="match status" value="1"/>
</dbReference>
<keyword evidence="2" id="KW-0732">Signal</keyword>
<dbReference type="Pfam" id="PF00147">
    <property type="entry name" value="Fibrinogen_C"/>
    <property type="match status" value="1"/>
</dbReference>
<evidence type="ECO:0000256" key="1">
    <source>
        <dbReference type="ARBA" id="ARBA00023157"/>
    </source>
</evidence>
<feature type="signal peptide" evidence="2">
    <location>
        <begin position="1"/>
        <end position="20"/>
    </location>
</feature>
<keyword evidence="1" id="KW-1015">Disulfide bond</keyword>
<dbReference type="PANTHER" id="PTHR19143:SF458">
    <property type="entry name" value="FIBRINOGEN C-TERMINAL DOMAIN-CONTAINING PROTEIN-RELATED"/>
    <property type="match status" value="1"/>
</dbReference>
<keyword evidence="5" id="KW-1185">Reference proteome</keyword>
<gene>
    <name evidence="4" type="ORF">ElyMa_004272000</name>
</gene>